<keyword evidence="4" id="KW-0233">DNA recombination</keyword>
<evidence type="ECO:0000313" key="6">
    <source>
        <dbReference type="EMBL" id="MFB9715558.1"/>
    </source>
</evidence>
<organism evidence="6 7">
    <name type="scientific">Arthrobacter methylotrophus</name>
    <dbReference type="NCBI Taxonomy" id="121291"/>
    <lineage>
        <taxon>Bacteria</taxon>
        <taxon>Bacillati</taxon>
        <taxon>Actinomycetota</taxon>
        <taxon>Actinomycetes</taxon>
        <taxon>Micrococcales</taxon>
        <taxon>Micrococcaceae</taxon>
        <taxon>Arthrobacter</taxon>
    </lineage>
</organism>
<gene>
    <name evidence="6" type="ORF">ACFFPI_15760</name>
</gene>
<dbReference type="InterPro" id="IPR006120">
    <property type="entry name" value="Resolvase_HTH_dom"/>
</dbReference>
<dbReference type="PANTHER" id="PTHR30461:SF2">
    <property type="entry name" value="SERINE RECOMBINASE PINE-RELATED"/>
    <property type="match status" value="1"/>
</dbReference>
<reference evidence="6 7" key="1">
    <citation type="submission" date="2024-09" db="EMBL/GenBank/DDBJ databases">
        <authorList>
            <person name="Sun Q."/>
            <person name="Mori K."/>
        </authorList>
    </citation>
    <scope>NUCLEOTIDE SEQUENCE [LARGE SCALE GENOMIC DNA]</scope>
    <source>
        <strain evidence="6 7">JCM 13519</strain>
    </source>
</reference>
<comment type="similarity">
    <text evidence="1">Belongs to the site-specific recombinase resolvase family.</text>
</comment>
<dbReference type="InterPro" id="IPR006119">
    <property type="entry name" value="Resolv_N"/>
</dbReference>
<dbReference type="PROSITE" id="PS00398">
    <property type="entry name" value="RECOMBINASES_2"/>
    <property type="match status" value="1"/>
</dbReference>
<dbReference type="PROSITE" id="PS51736">
    <property type="entry name" value="RECOMBINASES_3"/>
    <property type="match status" value="1"/>
</dbReference>
<sequence>MLIGYARCSTSSQDLTTQRNALLAAGVDPEAIYVDHGFTGTKRDRPGLGKTLAACRAGDTLVVTKLDRLARSLPDARDIADELTRKGVTLNVGGSIYDPHDPVGKLPFNVLGMVAEFESDLIRARTREGMAVAKAKGKLRGRQPKLSKTQEVHLVSLHRGGKHTTTEIAELFDVARSTVYRAIQRAGSTV</sequence>
<evidence type="ECO:0000313" key="7">
    <source>
        <dbReference type="Proteomes" id="UP001589536"/>
    </source>
</evidence>
<dbReference type="EMBL" id="JBHMBH010000033">
    <property type="protein sequence ID" value="MFB9715558.1"/>
    <property type="molecule type" value="Genomic_DNA"/>
</dbReference>
<evidence type="ECO:0000259" key="5">
    <source>
        <dbReference type="PROSITE" id="PS51736"/>
    </source>
</evidence>
<dbReference type="CDD" id="cd03768">
    <property type="entry name" value="SR_ResInv"/>
    <property type="match status" value="1"/>
</dbReference>
<evidence type="ECO:0000256" key="1">
    <source>
        <dbReference type="ARBA" id="ARBA00009913"/>
    </source>
</evidence>
<dbReference type="Proteomes" id="UP001589536">
    <property type="component" value="Unassembled WGS sequence"/>
</dbReference>
<evidence type="ECO:0000256" key="3">
    <source>
        <dbReference type="ARBA" id="ARBA00023125"/>
    </source>
</evidence>
<dbReference type="RefSeq" id="WP_345051607.1">
    <property type="nucleotide sequence ID" value="NZ_BAABED010000001.1"/>
</dbReference>
<keyword evidence="2" id="KW-0229">DNA integration</keyword>
<dbReference type="InterPro" id="IPR050639">
    <property type="entry name" value="SSR_resolvase"/>
</dbReference>
<evidence type="ECO:0000256" key="2">
    <source>
        <dbReference type="ARBA" id="ARBA00022908"/>
    </source>
</evidence>
<accession>A0ABV5UTP8</accession>
<keyword evidence="3" id="KW-0238">DNA-binding</keyword>
<dbReference type="Gene3D" id="3.40.50.1390">
    <property type="entry name" value="Resolvase, N-terminal catalytic domain"/>
    <property type="match status" value="1"/>
</dbReference>
<comment type="caution">
    <text evidence="6">The sequence shown here is derived from an EMBL/GenBank/DDBJ whole genome shotgun (WGS) entry which is preliminary data.</text>
</comment>
<protein>
    <submittedName>
        <fullName evidence="6">Recombinase family protein</fullName>
    </submittedName>
</protein>
<dbReference type="SMART" id="SM00857">
    <property type="entry name" value="Resolvase"/>
    <property type="match status" value="1"/>
</dbReference>
<dbReference type="InterPro" id="IPR036162">
    <property type="entry name" value="Resolvase-like_N_sf"/>
</dbReference>
<proteinExistence type="inferred from homology"/>
<feature type="domain" description="Resolvase/invertase-type recombinase catalytic" evidence="5">
    <location>
        <begin position="1"/>
        <end position="137"/>
    </location>
</feature>
<dbReference type="InterPro" id="IPR009057">
    <property type="entry name" value="Homeodomain-like_sf"/>
</dbReference>
<dbReference type="Pfam" id="PF00239">
    <property type="entry name" value="Resolvase"/>
    <property type="match status" value="1"/>
</dbReference>
<dbReference type="InterPro" id="IPR006118">
    <property type="entry name" value="Recombinase_CS"/>
</dbReference>
<dbReference type="SUPFAM" id="SSF46689">
    <property type="entry name" value="Homeodomain-like"/>
    <property type="match status" value="1"/>
</dbReference>
<name>A0ABV5UTP8_9MICC</name>
<dbReference type="PANTHER" id="PTHR30461">
    <property type="entry name" value="DNA-INVERTASE FROM LAMBDOID PROPHAGE"/>
    <property type="match status" value="1"/>
</dbReference>
<dbReference type="Gene3D" id="1.10.10.60">
    <property type="entry name" value="Homeodomain-like"/>
    <property type="match status" value="1"/>
</dbReference>
<dbReference type="Pfam" id="PF02796">
    <property type="entry name" value="HTH_7"/>
    <property type="match status" value="1"/>
</dbReference>
<evidence type="ECO:0000256" key="4">
    <source>
        <dbReference type="ARBA" id="ARBA00023172"/>
    </source>
</evidence>
<dbReference type="SUPFAM" id="SSF53041">
    <property type="entry name" value="Resolvase-like"/>
    <property type="match status" value="1"/>
</dbReference>
<keyword evidence="7" id="KW-1185">Reference proteome</keyword>